<feature type="transmembrane region" description="Helical" evidence="9">
    <location>
        <begin position="83"/>
        <end position="102"/>
    </location>
</feature>
<dbReference type="GO" id="GO:0005886">
    <property type="term" value="C:plasma membrane"/>
    <property type="evidence" value="ECO:0007669"/>
    <property type="project" value="TreeGrafter"/>
</dbReference>
<evidence type="ECO:0000256" key="6">
    <source>
        <dbReference type="ARBA" id="ARBA00023136"/>
    </source>
</evidence>
<dbReference type="OMA" id="HREIMMR"/>
<evidence type="ECO:0000256" key="3">
    <source>
        <dbReference type="ARBA" id="ARBA00022692"/>
    </source>
</evidence>
<dbReference type="AlphaFoldDB" id="E2BZL0"/>
<evidence type="ECO:0000256" key="4">
    <source>
        <dbReference type="ARBA" id="ARBA00022725"/>
    </source>
</evidence>
<dbReference type="OrthoDB" id="6617147at2759"/>
<accession>E2BZL0</accession>
<dbReference type="InParanoid" id="E2BZL0"/>
<evidence type="ECO:0000313" key="11">
    <source>
        <dbReference type="Proteomes" id="UP000008237"/>
    </source>
</evidence>
<dbReference type="GO" id="GO:0005549">
    <property type="term" value="F:odorant binding"/>
    <property type="evidence" value="ECO:0007669"/>
    <property type="project" value="InterPro"/>
</dbReference>
<keyword evidence="5 9" id="KW-1133">Transmembrane helix</keyword>
<feature type="transmembrane region" description="Helical" evidence="9">
    <location>
        <begin position="139"/>
        <end position="158"/>
    </location>
</feature>
<feature type="transmembrane region" description="Helical" evidence="9">
    <location>
        <begin position="49"/>
        <end position="71"/>
    </location>
</feature>
<keyword evidence="2" id="KW-0716">Sensory transduction</keyword>
<keyword evidence="6 9" id="KW-0472">Membrane</keyword>
<dbReference type="Pfam" id="PF02949">
    <property type="entry name" value="7tm_6"/>
    <property type="match status" value="1"/>
</dbReference>
<sequence length="268" mass="30975">MSKVSIRPNVNHEKDVVDTLMWNRWLLRIIGIWPLVYPNTTKIEKILATFAFALCWTVLALLLVLTSMYTFSDQSIMSEKMKMLGPLGYVFFSMLKYLFLVIRHKSIRGCVQVLSADWRMVQQGYHREIMIREAAKGHVLSKFCIMFMYCGGLSYNTVMPFLSQTPESELNITVRPMAYLGFDILFNLEFMPVYVFAFCLQCFTGVVMFNITTSVCCLAAMFVAHACGQIDIVIDRMENLMKGNEQCSRMKFDRCMAIIVQHHVRALR</sequence>
<keyword evidence="4" id="KW-0552">Olfaction</keyword>
<organism evidence="11">
    <name type="scientific">Harpegnathos saltator</name>
    <name type="common">Jerdon's jumping ant</name>
    <dbReference type="NCBI Taxonomy" id="610380"/>
    <lineage>
        <taxon>Eukaryota</taxon>
        <taxon>Metazoa</taxon>
        <taxon>Ecdysozoa</taxon>
        <taxon>Arthropoda</taxon>
        <taxon>Hexapoda</taxon>
        <taxon>Insecta</taxon>
        <taxon>Pterygota</taxon>
        <taxon>Neoptera</taxon>
        <taxon>Endopterygota</taxon>
        <taxon>Hymenoptera</taxon>
        <taxon>Apocrita</taxon>
        <taxon>Aculeata</taxon>
        <taxon>Formicoidea</taxon>
        <taxon>Formicidae</taxon>
        <taxon>Ponerinae</taxon>
        <taxon>Ponerini</taxon>
        <taxon>Harpegnathos</taxon>
    </lineage>
</organism>
<feature type="transmembrane region" description="Helical" evidence="9">
    <location>
        <begin position="207"/>
        <end position="226"/>
    </location>
</feature>
<dbReference type="PANTHER" id="PTHR21137:SF26">
    <property type="entry name" value="ODORANT RECEPTOR 10A-RELATED"/>
    <property type="match status" value="1"/>
</dbReference>
<dbReference type="GO" id="GO:0007165">
    <property type="term" value="P:signal transduction"/>
    <property type="evidence" value="ECO:0007669"/>
    <property type="project" value="UniProtKB-KW"/>
</dbReference>
<evidence type="ECO:0000313" key="10">
    <source>
        <dbReference type="EMBL" id="EFN78908.1"/>
    </source>
</evidence>
<keyword evidence="11" id="KW-1185">Reference proteome</keyword>
<name>E2BZL0_HARSA</name>
<evidence type="ECO:0008006" key="12">
    <source>
        <dbReference type="Google" id="ProtNLM"/>
    </source>
</evidence>
<proteinExistence type="predicted"/>
<dbReference type="EMBL" id="GL451627">
    <property type="protein sequence ID" value="EFN78908.1"/>
    <property type="molecule type" value="Genomic_DNA"/>
</dbReference>
<evidence type="ECO:0000256" key="5">
    <source>
        <dbReference type="ARBA" id="ARBA00022989"/>
    </source>
</evidence>
<evidence type="ECO:0000256" key="2">
    <source>
        <dbReference type="ARBA" id="ARBA00022606"/>
    </source>
</evidence>
<evidence type="ECO:0000256" key="1">
    <source>
        <dbReference type="ARBA" id="ARBA00004141"/>
    </source>
</evidence>
<dbReference type="InterPro" id="IPR004117">
    <property type="entry name" value="7tm6_olfct_rcpt"/>
</dbReference>
<evidence type="ECO:0000256" key="8">
    <source>
        <dbReference type="ARBA" id="ARBA00023224"/>
    </source>
</evidence>
<keyword evidence="8" id="KW-0807">Transducer</keyword>
<feature type="transmembrane region" description="Helical" evidence="9">
    <location>
        <begin position="178"/>
        <end position="200"/>
    </location>
</feature>
<evidence type="ECO:0000256" key="7">
    <source>
        <dbReference type="ARBA" id="ARBA00023170"/>
    </source>
</evidence>
<dbReference type="GO" id="GO:0004984">
    <property type="term" value="F:olfactory receptor activity"/>
    <property type="evidence" value="ECO:0007669"/>
    <property type="project" value="InterPro"/>
</dbReference>
<dbReference type="PANTHER" id="PTHR21137">
    <property type="entry name" value="ODORANT RECEPTOR"/>
    <property type="match status" value="1"/>
</dbReference>
<reference evidence="10 11" key="1">
    <citation type="journal article" date="2010" name="Science">
        <title>Genomic comparison of the ants Camponotus floridanus and Harpegnathos saltator.</title>
        <authorList>
            <person name="Bonasio R."/>
            <person name="Zhang G."/>
            <person name="Ye C."/>
            <person name="Mutti N.S."/>
            <person name="Fang X."/>
            <person name="Qin N."/>
            <person name="Donahue G."/>
            <person name="Yang P."/>
            <person name="Li Q."/>
            <person name="Li C."/>
            <person name="Zhang P."/>
            <person name="Huang Z."/>
            <person name="Berger S.L."/>
            <person name="Reinberg D."/>
            <person name="Wang J."/>
            <person name="Liebig J."/>
        </authorList>
    </citation>
    <scope>NUCLEOTIDE SEQUENCE [LARGE SCALE GENOMIC DNA]</scope>
    <source>
        <strain evidence="10 11">R22 G/1</strain>
    </source>
</reference>
<protein>
    <recommendedName>
        <fullName evidence="12">Odorant receptor 13a</fullName>
    </recommendedName>
</protein>
<evidence type="ECO:0000256" key="9">
    <source>
        <dbReference type="SAM" id="Phobius"/>
    </source>
</evidence>
<keyword evidence="7" id="KW-0675">Receptor</keyword>
<dbReference type="Proteomes" id="UP000008237">
    <property type="component" value="Unassembled WGS sequence"/>
</dbReference>
<gene>
    <name evidence="10" type="ORF">EAI_02321</name>
</gene>
<comment type="subcellular location">
    <subcellularLocation>
        <location evidence="1">Membrane</location>
        <topology evidence="1">Multi-pass membrane protein</topology>
    </subcellularLocation>
</comment>
<keyword evidence="3 9" id="KW-0812">Transmembrane</keyword>